<evidence type="ECO:0000256" key="6">
    <source>
        <dbReference type="SAM" id="MobiDB-lite"/>
    </source>
</evidence>
<dbReference type="AlphaFoldDB" id="A0A833GXH5"/>
<dbReference type="PANTHER" id="PTHR11241:SF0">
    <property type="entry name" value="DEOXYURIDINE 5'-TRIPHOSPHATE NUCLEOTIDOHYDROLASE"/>
    <property type="match status" value="1"/>
</dbReference>
<feature type="compositionally biased region" description="Gly residues" evidence="6">
    <location>
        <begin position="141"/>
        <end position="151"/>
    </location>
</feature>
<evidence type="ECO:0000256" key="2">
    <source>
        <dbReference type="ARBA" id="ARBA00022801"/>
    </source>
</evidence>
<dbReference type="GO" id="GO:0006226">
    <property type="term" value="P:dUMP biosynthetic process"/>
    <property type="evidence" value="ECO:0007669"/>
    <property type="project" value="UniProtKB-UniRule"/>
</dbReference>
<dbReference type="Proteomes" id="UP000460298">
    <property type="component" value="Unassembled WGS sequence"/>
</dbReference>
<comment type="caution">
    <text evidence="8">The sequence shown here is derived from an EMBL/GenBank/DDBJ whole genome shotgun (WGS) entry which is preliminary data.</text>
</comment>
<organism evidence="8 9">
    <name type="scientific">Leptonema illini</name>
    <dbReference type="NCBI Taxonomy" id="183"/>
    <lineage>
        <taxon>Bacteria</taxon>
        <taxon>Pseudomonadati</taxon>
        <taxon>Spirochaetota</taxon>
        <taxon>Spirochaetia</taxon>
        <taxon>Leptospirales</taxon>
        <taxon>Leptospiraceae</taxon>
        <taxon>Leptonema</taxon>
    </lineage>
</organism>
<dbReference type="UniPathway" id="UPA00610">
    <property type="reaction ID" value="UER00666"/>
</dbReference>
<feature type="binding site" evidence="5">
    <location>
        <begin position="85"/>
        <end position="87"/>
    </location>
    <ligand>
        <name>substrate</name>
    </ligand>
</feature>
<name>A0A833GXH5_9LEPT</name>
<evidence type="ECO:0000313" key="8">
    <source>
        <dbReference type="EMBL" id="KAB2928949.1"/>
    </source>
</evidence>
<reference evidence="8 9" key="1">
    <citation type="submission" date="2019-10" db="EMBL/GenBank/DDBJ databases">
        <title>Extracellular Electron Transfer in a Candidatus Methanoperedens spp. Enrichment Culture.</title>
        <authorList>
            <person name="Berger S."/>
            <person name="Rangel Shaw D."/>
            <person name="Berben T."/>
            <person name="In 'T Zandt M."/>
            <person name="Frank J."/>
            <person name="Reimann J."/>
            <person name="Jetten M.S.M."/>
            <person name="Welte C.U."/>
        </authorList>
    </citation>
    <scope>NUCLEOTIDE SEQUENCE [LARGE SCALE GENOMIC DNA]</scope>
    <source>
        <strain evidence="8">SB12</strain>
    </source>
</reference>
<dbReference type="GO" id="GO:0046081">
    <property type="term" value="P:dUTP catabolic process"/>
    <property type="evidence" value="ECO:0007669"/>
    <property type="project" value="InterPro"/>
</dbReference>
<evidence type="ECO:0000256" key="1">
    <source>
        <dbReference type="ARBA" id="ARBA00006581"/>
    </source>
</evidence>
<dbReference type="SUPFAM" id="SSF51283">
    <property type="entry name" value="dUTPase-like"/>
    <property type="match status" value="1"/>
</dbReference>
<protein>
    <recommendedName>
        <fullName evidence="5">Deoxyuridine 5'-triphosphate nucleotidohydrolase</fullName>
        <shortName evidence="5">dUTPase</shortName>
        <ecNumber evidence="5">3.6.1.23</ecNumber>
    </recommendedName>
    <alternativeName>
        <fullName evidence="5">dUTP pyrophosphatase</fullName>
    </alternativeName>
</protein>
<evidence type="ECO:0000256" key="4">
    <source>
        <dbReference type="ARBA" id="ARBA00047686"/>
    </source>
</evidence>
<comment type="cofactor">
    <cofactor evidence="5">
        <name>Mg(2+)</name>
        <dbReference type="ChEBI" id="CHEBI:18420"/>
    </cofactor>
</comment>
<comment type="similarity">
    <text evidence="1 5">Belongs to the dUTPase family.</text>
</comment>
<dbReference type="GO" id="GO:0004170">
    <property type="term" value="F:dUTP diphosphatase activity"/>
    <property type="evidence" value="ECO:0007669"/>
    <property type="project" value="UniProtKB-UniRule"/>
</dbReference>
<feature type="domain" description="dUTPase-like" evidence="7">
    <location>
        <begin position="14"/>
        <end position="149"/>
    </location>
</feature>
<dbReference type="EC" id="3.6.1.23" evidence="5"/>
<dbReference type="HAMAP" id="MF_00116">
    <property type="entry name" value="dUTPase_bact"/>
    <property type="match status" value="1"/>
</dbReference>
<feature type="binding site" evidence="5">
    <location>
        <position position="81"/>
    </location>
    <ligand>
        <name>substrate</name>
    </ligand>
</feature>
<dbReference type="Gene3D" id="2.70.40.10">
    <property type="match status" value="1"/>
</dbReference>
<evidence type="ECO:0000256" key="3">
    <source>
        <dbReference type="ARBA" id="ARBA00023080"/>
    </source>
</evidence>
<evidence type="ECO:0000259" key="7">
    <source>
        <dbReference type="Pfam" id="PF00692"/>
    </source>
</evidence>
<sequence length="151" mass="16424">MSEVRVKIHAMRGAQLPDKASEGAAGYDVRALLPPDTEIVLEPGDRFAVPTGLYFAIPKGYFITVRPRSGLAIRDGVTLVNSPGTIDSDYRGELKVLMINLGQKAVTIRSQDRIAQLLLERETPFQWEETPLEDLDPTQRGAGGFGSTGLA</sequence>
<keyword evidence="5" id="KW-0460">Magnesium</keyword>
<accession>A0A833GXH5</accession>
<dbReference type="NCBIfam" id="TIGR00576">
    <property type="entry name" value="dut"/>
    <property type="match status" value="1"/>
</dbReference>
<dbReference type="Pfam" id="PF00692">
    <property type="entry name" value="dUTPase"/>
    <property type="match status" value="1"/>
</dbReference>
<comment type="function">
    <text evidence="5">This enzyme is involved in nucleotide metabolism: it produces dUMP, the immediate precursor of thymidine nucleotides and it decreases the intracellular concentration of dUTP so that uracil cannot be incorporated into DNA.</text>
</comment>
<comment type="pathway">
    <text evidence="5">Pyrimidine metabolism; dUMP biosynthesis; dUMP from dCTP (dUTP route): step 2/2.</text>
</comment>
<keyword evidence="2 5" id="KW-0378">Hydrolase</keyword>
<evidence type="ECO:0000256" key="5">
    <source>
        <dbReference type="HAMAP-Rule" id="MF_00116"/>
    </source>
</evidence>
<keyword evidence="3 5" id="KW-0546">Nucleotide metabolism</keyword>
<dbReference type="EMBL" id="WBUI01000041">
    <property type="protein sequence ID" value="KAB2928949.1"/>
    <property type="molecule type" value="Genomic_DNA"/>
</dbReference>
<dbReference type="GO" id="GO:0000287">
    <property type="term" value="F:magnesium ion binding"/>
    <property type="evidence" value="ECO:0007669"/>
    <property type="project" value="UniProtKB-UniRule"/>
</dbReference>
<dbReference type="NCBIfam" id="NF001862">
    <property type="entry name" value="PRK00601.1"/>
    <property type="match status" value="1"/>
</dbReference>
<gene>
    <name evidence="5" type="primary">dut</name>
    <name evidence="8" type="ORF">F9K24_21400</name>
</gene>
<dbReference type="CDD" id="cd07557">
    <property type="entry name" value="trimeric_dUTPase"/>
    <property type="match status" value="1"/>
</dbReference>
<dbReference type="InterPro" id="IPR033704">
    <property type="entry name" value="dUTPase_trimeric"/>
</dbReference>
<comment type="catalytic activity">
    <reaction evidence="4 5">
        <text>dUTP + H2O = dUMP + diphosphate + H(+)</text>
        <dbReference type="Rhea" id="RHEA:10248"/>
        <dbReference type="ChEBI" id="CHEBI:15377"/>
        <dbReference type="ChEBI" id="CHEBI:15378"/>
        <dbReference type="ChEBI" id="CHEBI:33019"/>
        <dbReference type="ChEBI" id="CHEBI:61555"/>
        <dbReference type="ChEBI" id="CHEBI:246422"/>
        <dbReference type="EC" id="3.6.1.23"/>
    </reaction>
</comment>
<proteinExistence type="inferred from homology"/>
<feature type="binding site" evidence="5">
    <location>
        <begin position="68"/>
        <end position="70"/>
    </location>
    <ligand>
        <name>substrate</name>
    </ligand>
</feature>
<dbReference type="PANTHER" id="PTHR11241">
    <property type="entry name" value="DEOXYURIDINE 5'-TRIPHOSPHATE NUCLEOTIDOHYDROLASE"/>
    <property type="match status" value="1"/>
</dbReference>
<evidence type="ECO:0000313" key="9">
    <source>
        <dbReference type="Proteomes" id="UP000460298"/>
    </source>
</evidence>
<keyword evidence="5" id="KW-0479">Metal-binding</keyword>
<dbReference type="InterPro" id="IPR036157">
    <property type="entry name" value="dUTPase-like_sf"/>
</dbReference>
<comment type="caution">
    <text evidence="5">Lacks conserved residue(s) required for the propagation of feature annotation.</text>
</comment>
<dbReference type="InterPro" id="IPR008181">
    <property type="entry name" value="dUTPase"/>
</dbReference>
<dbReference type="InterPro" id="IPR029054">
    <property type="entry name" value="dUTPase-like"/>
</dbReference>
<feature type="region of interest" description="Disordered" evidence="6">
    <location>
        <begin position="128"/>
        <end position="151"/>
    </location>
</feature>